<dbReference type="EMBL" id="JANPWB010000011">
    <property type="protein sequence ID" value="KAJ1131254.1"/>
    <property type="molecule type" value="Genomic_DNA"/>
</dbReference>
<name>A0AAV7PWD1_PLEWA</name>
<sequence>MPCPITVRQARRTMALAPMPQHSPLGLTSHLIWTLDLRATMPSEGAAHRTQCNTVAELSAALVPCRKTG</sequence>
<comment type="caution">
    <text evidence="1">The sequence shown here is derived from an EMBL/GenBank/DDBJ whole genome shotgun (WGS) entry which is preliminary data.</text>
</comment>
<reference evidence="1" key="1">
    <citation type="journal article" date="2022" name="bioRxiv">
        <title>Sequencing and chromosome-scale assembly of the giantPleurodeles waltlgenome.</title>
        <authorList>
            <person name="Brown T."/>
            <person name="Elewa A."/>
            <person name="Iarovenko S."/>
            <person name="Subramanian E."/>
            <person name="Araus A.J."/>
            <person name="Petzold A."/>
            <person name="Susuki M."/>
            <person name="Suzuki K.-i.T."/>
            <person name="Hayashi T."/>
            <person name="Toyoda A."/>
            <person name="Oliveira C."/>
            <person name="Osipova E."/>
            <person name="Leigh N.D."/>
            <person name="Simon A."/>
            <person name="Yun M.H."/>
        </authorList>
    </citation>
    <scope>NUCLEOTIDE SEQUENCE</scope>
    <source>
        <strain evidence="1">20211129_DDA</strain>
        <tissue evidence="1">Liver</tissue>
    </source>
</reference>
<accession>A0AAV7PWD1</accession>
<keyword evidence="2" id="KW-1185">Reference proteome</keyword>
<organism evidence="1 2">
    <name type="scientific">Pleurodeles waltl</name>
    <name type="common">Iberian ribbed newt</name>
    <dbReference type="NCBI Taxonomy" id="8319"/>
    <lineage>
        <taxon>Eukaryota</taxon>
        <taxon>Metazoa</taxon>
        <taxon>Chordata</taxon>
        <taxon>Craniata</taxon>
        <taxon>Vertebrata</taxon>
        <taxon>Euteleostomi</taxon>
        <taxon>Amphibia</taxon>
        <taxon>Batrachia</taxon>
        <taxon>Caudata</taxon>
        <taxon>Salamandroidea</taxon>
        <taxon>Salamandridae</taxon>
        <taxon>Pleurodelinae</taxon>
        <taxon>Pleurodeles</taxon>
    </lineage>
</organism>
<dbReference type="AlphaFoldDB" id="A0AAV7PWD1"/>
<evidence type="ECO:0000313" key="2">
    <source>
        <dbReference type="Proteomes" id="UP001066276"/>
    </source>
</evidence>
<protein>
    <submittedName>
        <fullName evidence="1">Uncharacterized protein</fullName>
    </submittedName>
</protein>
<evidence type="ECO:0000313" key="1">
    <source>
        <dbReference type="EMBL" id="KAJ1131254.1"/>
    </source>
</evidence>
<gene>
    <name evidence="1" type="ORF">NDU88_009593</name>
</gene>
<dbReference type="Proteomes" id="UP001066276">
    <property type="component" value="Chromosome 7"/>
</dbReference>
<proteinExistence type="predicted"/>